<accession>A0ACC0TVH8</accession>
<protein>
    <submittedName>
        <fullName evidence="1">TPT-domain-containing protein</fullName>
    </submittedName>
</protein>
<dbReference type="EMBL" id="JAGFNK010000412">
    <property type="protein sequence ID" value="KAI9450763.1"/>
    <property type="molecule type" value="Genomic_DNA"/>
</dbReference>
<gene>
    <name evidence="1" type="ORF">F5148DRAFT_986838</name>
</gene>
<organism evidence="1 2">
    <name type="scientific">Russula earlei</name>
    <dbReference type="NCBI Taxonomy" id="71964"/>
    <lineage>
        <taxon>Eukaryota</taxon>
        <taxon>Fungi</taxon>
        <taxon>Dikarya</taxon>
        <taxon>Basidiomycota</taxon>
        <taxon>Agaricomycotina</taxon>
        <taxon>Agaricomycetes</taxon>
        <taxon>Russulales</taxon>
        <taxon>Russulaceae</taxon>
        <taxon>Russula</taxon>
    </lineage>
</organism>
<dbReference type="Proteomes" id="UP001207468">
    <property type="component" value="Unassembled WGS sequence"/>
</dbReference>
<evidence type="ECO:0000313" key="1">
    <source>
        <dbReference type="EMBL" id="KAI9450763.1"/>
    </source>
</evidence>
<comment type="caution">
    <text evidence="1">The sequence shown here is derived from an EMBL/GenBank/DDBJ whole genome shotgun (WGS) entry which is preliminary data.</text>
</comment>
<reference evidence="1" key="1">
    <citation type="submission" date="2021-03" db="EMBL/GenBank/DDBJ databases">
        <title>Evolutionary priming and transition to the ectomycorrhizal habit in an iconic lineage of mushroom-forming fungi: is preadaptation a requirement?</title>
        <authorList>
            <consortium name="DOE Joint Genome Institute"/>
            <person name="Looney B.P."/>
            <person name="Miyauchi S."/>
            <person name="Morin E."/>
            <person name="Drula E."/>
            <person name="Courty P.E."/>
            <person name="Chicoki N."/>
            <person name="Fauchery L."/>
            <person name="Kohler A."/>
            <person name="Kuo A."/>
            <person name="LaButti K."/>
            <person name="Pangilinan J."/>
            <person name="Lipzen A."/>
            <person name="Riley R."/>
            <person name="Andreopoulos W."/>
            <person name="He G."/>
            <person name="Johnson J."/>
            <person name="Barry K.W."/>
            <person name="Grigoriev I.V."/>
            <person name="Nagy L."/>
            <person name="Hibbett D."/>
            <person name="Henrissat B."/>
            <person name="Matheny P.B."/>
            <person name="Labbe J."/>
            <person name="Martin A.F."/>
        </authorList>
    </citation>
    <scope>NUCLEOTIDE SEQUENCE</scope>
    <source>
        <strain evidence="1">BPL698</strain>
    </source>
</reference>
<name>A0ACC0TVH8_9AGAM</name>
<sequence length="506" mass="54936">MYHHQKGSNVTAGWRSSPQHHSFPYRFKRAFRNILRSSDFLPSFTSISRRASGLAIRRPSHGTVSTPLLSPLPSLSTIRFVLLCGLWYASSALSSNTGKAILNQFRYPVTLTFVQFGFVAAYCFLFTSPVVRFSRMRRPTRAILKDTLPMGCFQVGGHIFSSIAISRIPVSTTHTIKALSPLFTVAAYALFFGVRYSAKTYISLLPLTLGVMLACSFDVSASNAIGLLCAFGSAIVFVSSNIFFKKIMPTGSSASSHKLDKLNLLLYSSSMAFLLMIPIWVFTDLPLLLASQAAEPSHINHPAHGHGATHSVAYYIFMNGIVHFAQNIIAFIILASVSPVTYSIASLFKRVAVICIALVWFNQHVHPLQAIGIGLTFIGLWMYNDAKGDIARGETRWRSVQAARDFALPLTHSGERAFDVAANVLPAPAQERPTAKLGLAVSSGRPSEALASALLSKQPHMPLHIDLSSTPSQKGDFPVSLPYPSPPASLDSPPLTAALVAVSARA</sequence>
<proteinExistence type="predicted"/>
<evidence type="ECO:0000313" key="2">
    <source>
        <dbReference type="Proteomes" id="UP001207468"/>
    </source>
</evidence>
<keyword evidence="2" id="KW-1185">Reference proteome</keyword>